<dbReference type="PANTHER" id="PTHR30252:SF4">
    <property type="entry name" value="CARBON STARVATION"/>
    <property type="match status" value="1"/>
</dbReference>
<evidence type="ECO:0000256" key="3">
    <source>
        <dbReference type="ARBA" id="ARBA00022692"/>
    </source>
</evidence>
<name>A0A8T3VG38_9EURY</name>
<evidence type="ECO:0000256" key="4">
    <source>
        <dbReference type="ARBA" id="ARBA00022989"/>
    </source>
</evidence>
<organism evidence="8 9">
    <name type="scientific">Methanobrevibacter millerae</name>
    <dbReference type="NCBI Taxonomy" id="230361"/>
    <lineage>
        <taxon>Archaea</taxon>
        <taxon>Methanobacteriati</taxon>
        <taxon>Methanobacteriota</taxon>
        <taxon>Methanomada group</taxon>
        <taxon>Methanobacteria</taxon>
        <taxon>Methanobacteriales</taxon>
        <taxon>Methanobacteriaceae</taxon>
        <taxon>Methanobrevibacter</taxon>
    </lineage>
</organism>
<sequence length="124" mass="13660">MTRSLLLNCTYQILEFTTQGLYSTDNAIFPFLFVTIVYGAISGVHASQSPIVARCIKNENDARHIFFGAMVLERLTALFWAAIALAFFHEQSQLAVIYATTPSVVANDMVTALLEPIGVFLAII</sequence>
<evidence type="ECO:0000313" key="8">
    <source>
        <dbReference type="EMBL" id="MBE6505435.1"/>
    </source>
</evidence>
<dbReference type="GO" id="GO:0005886">
    <property type="term" value="C:plasma membrane"/>
    <property type="evidence" value="ECO:0007669"/>
    <property type="project" value="UniProtKB-SubCell"/>
</dbReference>
<comment type="subcellular location">
    <subcellularLocation>
        <location evidence="1">Cell membrane</location>
        <topology evidence="1">Multi-pass membrane protein</topology>
    </subcellularLocation>
</comment>
<protein>
    <recommendedName>
        <fullName evidence="7">CstA N-terminal domain-containing protein</fullName>
    </recommendedName>
</protein>
<dbReference type="Pfam" id="PF02554">
    <property type="entry name" value="CstA"/>
    <property type="match status" value="1"/>
</dbReference>
<keyword evidence="3 6" id="KW-0812">Transmembrane</keyword>
<evidence type="ECO:0000313" key="9">
    <source>
        <dbReference type="Proteomes" id="UP000762703"/>
    </source>
</evidence>
<comment type="caution">
    <text evidence="8">The sequence shown here is derived from an EMBL/GenBank/DDBJ whole genome shotgun (WGS) entry which is preliminary data.</text>
</comment>
<dbReference type="InterPro" id="IPR051605">
    <property type="entry name" value="CstA"/>
</dbReference>
<reference evidence="8" key="1">
    <citation type="submission" date="2019-04" db="EMBL/GenBank/DDBJ databases">
        <title>Evolution of Biomass-Degrading Anaerobic Consortia Revealed by Metagenomics.</title>
        <authorList>
            <person name="Peng X."/>
        </authorList>
    </citation>
    <scope>NUCLEOTIDE SEQUENCE</scope>
    <source>
        <strain evidence="8">SIG12</strain>
    </source>
</reference>
<dbReference type="PANTHER" id="PTHR30252">
    <property type="entry name" value="INNER MEMBRANE PEPTIDE TRANSPORTER"/>
    <property type="match status" value="1"/>
</dbReference>
<gene>
    <name evidence="8" type="ORF">E7Z73_06815</name>
</gene>
<dbReference type="Proteomes" id="UP000762703">
    <property type="component" value="Unassembled WGS sequence"/>
</dbReference>
<proteinExistence type="predicted"/>
<evidence type="ECO:0000256" key="1">
    <source>
        <dbReference type="ARBA" id="ARBA00004651"/>
    </source>
</evidence>
<dbReference type="InterPro" id="IPR003706">
    <property type="entry name" value="CstA_N"/>
</dbReference>
<dbReference type="AlphaFoldDB" id="A0A8T3VG38"/>
<keyword evidence="5 6" id="KW-0472">Membrane</keyword>
<evidence type="ECO:0000256" key="6">
    <source>
        <dbReference type="SAM" id="Phobius"/>
    </source>
</evidence>
<evidence type="ECO:0000259" key="7">
    <source>
        <dbReference type="Pfam" id="PF02554"/>
    </source>
</evidence>
<feature type="transmembrane region" description="Helical" evidence="6">
    <location>
        <begin position="27"/>
        <end position="44"/>
    </location>
</feature>
<evidence type="ECO:0000256" key="5">
    <source>
        <dbReference type="ARBA" id="ARBA00023136"/>
    </source>
</evidence>
<accession>A0A8T3VG38</accession>
<keyword evidence="2" id="KW-1003">Cell membrane</keyword>
<dbReference type="EMBL" id="SUTE01000052">
    <property type="protein sequence ID" value="MBE6505435.1"/>
    <property type="molecule type" value="Genomic_DNA"/>
</dbReference>
<evidence type="ECO:0000256" key="2">
    <source>
        <dbReference type="ARBA" id="ARBA00022475"/>
    </source>
</evidence>
<feature type="domain" description="CstA N-terminal" evidence="7">
    <location>
        <begin position="15"/>
        <end position="96"/>
    </location>
</feature>
<dbReference type="GO" id="GO:0009267">
    <property type="term" value="P:cellular response to starvation"/>
    <property type="evidence" value="ECO:0007669"/>
    <property type="project" value="InterPro"/>
</dbReference>
<keyword evidence="4 6" id="KW-1133">Transmembrane helix</keyword>
<feature type="transmembrane region" description="Helical" evidence="6">
    <location>
        <begin position="65"/>
        <end position="88"/>
    </location>
</feature>
<dbReference type="RefSeq" id="WP_303737088.1">
    <property type="nucleotide sequence ID" value="NZ_SUTE01000052.1"/>
</dbReference>